<dbReference type="InterPro" id="IPR036412">
    <property type="entry name" value="HAD-like_sf"/>
</dbReference>
<keyword evidence="2" id="KW-1185">Reference proteome</keyword>
<comment type="caution">
    <text evidence="1">The sequence shown here is derived from an EMBL/GenBank/DDBJ whole genome shotgun (WGS) entry which is preliminary data.</text>
</comment>
<evidence type="ECO:0000313" key="2">
    <source>
        <dbReference type="Proteomes" id="UP000645828"/>
    </source>
</evidence>
<accession>A0A811ZVB7</accession>
<reference evidence="1" key="1">
    <citation type="submission" date="2020-12" db="EMBL/GenBank/DDBJ databases">
        <authorList>
            <consortium name="Molecular Ecology Group"/>
        </authorList>
    </citation>
    <scope>NUCLEOTIDE SEQUENCE</scope>
    <source>
        <strain evidence="1">TBG_1078</strain>
    </source>
</reference>
<sequence>MLLSDHHRHQTGEIRTSDPNAVVIGLAPEHFDYQILNWVSWLLPDGVPLIIIYKAKYCKRREGLAPGLAYTEATVVGKPEKMSFVEALQGAEDYRDDVGGAQNVGTLGVLKNTNQSPQLCESFPWAVGHIRQSLS</sequence>
<dbReference type="SUPFAM" id="SSF56784">
    <property type="entry name" value="HAD-like"/>
    <property type="match status" value="1"/>
</dbReference>
<dbReference type="Gene3D" id="3.40.50.1000">
    <property type="entry name" value="HAD superfamily/HAD-like"/>
    <property type="match status" value="1"/>
</dbReference>
<gene>
    <name evidence="1" type="ORF">NYPRO_LOCUS25315</name>
</gene>
<protein>
    <submittedName>
        <fullName evidence="1">(raccoon dog) hypothetical protein</fullName>
    </submittedName>
</protein>
<proteinExistence type="predicted"/>
<name>A0A811ZVB7_NYCPR</name>
<dbReference type="InterPro" id="IPR023214">
    <property type="entry name" value="HAD_sf"/>
</dbReference>
<dbReference type="AlphaFoldDB" id="A0A811ZVB7"/>
<evidence type="ECO:0000313" key="1">
    <source>
        <dbReference type="EMBL" id="CAD7692521.1"/>
    </source>
</evidence>
<dbReference type="Proteomes" id="UP000645828">
    <property type="component" value="Unassembled WGS sequence"/>
</dbReference>
<dbReference type="EMBL" id="CAJHUB010000775">
    <property type="protein sequence ID" value="CAD7692521.1"/>
    <property type="molecule type" value="Genomic_DNA"/>
</dbReference>
<organism evidence="1 2">
    <name type="scientific">Nyctereutes procyonoides</name>
    <name type="common">Raccoon dog</name>
    <name type="synonym">Canis procyonoides</name>
    <dbReference type="NCBI Taxonomy" id="34880"/>
    <lineage>
        <taxon>Eukaryota</taxon>
        <taxon>Metazoa</taxon>
        <taxon>Chordata</taxon>
        <taxon>Craniata</taxon>
        <taxon>Vertebrata</taxon>
        <taxon>Euteleostomi</taxon>
        <taxon>Mammalia</taxon>
        <taxon>Eutheria</taxon>
        <taxon>Laurasiatheria</taxon>
        <taxon>Carnivora</taxon>
        <taxon>Caniformia</taxon>
        <taxon>Canidae</taxon>
        <taxon>Nyctereutes</taxon>
    </lineage>
</organism>